<dbReference type="RefSeq" id="WP_015218067.1">
    <property type="nucleotide sequence ID" value="NZ_WMIA01000003.1"/>
</dbReference>
<keyword evidence="2 4" id="KW-0378">Hydrolase</keyword>
<evidence type="ECO:0000259" key="3">
    <source>
        <dbReference type="PROSITE" id="PS50263"/>
    </source>
</evidence>
<dbReference type="InterPro" id="IPR001110">
    <property type="entry name" value="UPF0012_CS"/>
</dbReference>
<comment type="similarity">
    <text evidence="1">Belongs to the carbon-nitrogen hydrolase superfamily. NIT1/NIT2 family.</text>
</comment>
<dbReference type="SUPFAM" id="SSF56317">
    <property type="entry name" value="Carbon-nitrogen hydrolase"/>
    <property type="match status" value="1"/>
</dbReference>
<dbReference type="Proteomes" id="UP000437131">
    <property type="component" value="Unassembled WGS sequence"/>
</dbReference>
<gene>
    <name evidence="4" type="ORF">GGC33_03655</name>
</gene>
<accession>A0A844GT95</accession>
<dbReference type="PANTHER" id="PTHR23088:SF27">
    <property type="entry name" value="DEAMINATED GLUTATHIONE AMIDASE"/>
    <property type="match status" value="1"/>
</dbReference>
<sequence length="272" mass="30072">MKSYLAAAVCMTSTPDVDHNLNQAEELIELAVNQGAKLVGLPENFSFLGEDKDKIAQGEDIAQRSEKFLIRMAQRFQVTILGGGFPTPLPGDKSKVHNTALLIDPNGLELARYEKIHLFDVNVPDGNNYCESNTVMAGKSLPNVCEVNNLGKIGLSICYDVRFPEVYRHLSRQGAEVIFIPAAFTAYTGKDHWEVLIRARAIENTVYVIAPAQTGNHYARRCTHGHSMIVDPWGSILSSTGSQIGVAIAEINPQRLQKVRQQMPCLQHRVFA</sequence>
<name>A0A844GT95_9CHRO</name>
<dbReference type="EMBL" id="WMIA01000003">
    <property type="protein sequence ID" value="MTF38018.1"/>
    <property type="molecule type" value="Genomic_DNA"/>
</dbReference>
<comment type="caution">
    <text evidence="4">The sequence shown here is derived from an EMBL/GenBank/DDBJ whole genome shotgun (WGS) entry which is preliminary data.</text>
</comment>
<dbReference type="InterPro" id="IPR003010">
    <property type="entry name" value="C-N_Hydrolase"/>
</dbReference>
<organism evidence="4 5">
    <name type="scientific">Cyanobacterium aponinum 0216</name>
    <dbReference type="NCBI Taxonomy" id="2676140"/>
    <lineage>
        <taxon>Bacteria</taxon>
        <taxon>Bacillati</taxon>
        <taxon>Cyanobacteriota</taxon>
        <taxon>Cyanophyceae</taxon>
        <taxon>Oscillatoriophycideae</taxon>
        <taxon>Chroococcales</taxon>
        <taxon>Geminocystaceae</taxon>
        <taxon>Cyanobacterium</taxon>
    </lineage>
</organism>
<dbReference type="Gene3D" id="3.60.110.10">
    <property type="entry name" value="Carbon-nitrogen hydrolase"/>
    <property type="match status" value="1"/>
</dbReference>
<reference evidence="4 5" key="1">
    <citation type="submission" date="2019-11" db="EMBL/GenBank/DDBJ databases">
        <title>Isolation of a new High Light Tolerant Cyanobacteria.</title>
        <authorList>
            <person name="Dobson Z."/>
            <person name="Vaughn N."/>
            <person name="Vaughn M."/>
            <person name="Fromme P."/>
            <person name="Mazor Y."/>
        </authorList>
    </citation>
    <scope>NUCLEOTIDE SEQUENCE [LARGE SCALE GENOMIC DNA]</scope>
    <source>
        <strain evidence="4 5">0216</strain>
    </source>
</reference>
<dbReference type="InterPro" id="IPR045254">
    <property type="entry name" value="Nit1/2_C-N_Hydrolase"/>
</dbReference>
<evidence type="ECO:0000256" key="1">
    <source>
        <dbReference type="ARBA" id="ARBA00010613"/>
    </source>
</evidence>
<dbReference type="Pfam" id="PF00795">
    <property type="entry name" value="CN_hydrolase"/>
    <property type="match status" value="1"/>
</dbReference>
<protein>
    <submittedName>
        <fullName evidence="4">Carbon-nitrogen hydrolase family protein</fullName>
    </submittedName>
</protein>
<evidence type="ECO:0000313" key="4">
    <source>
        <dbReference type="EMBL" id="MTF38018.1"/>
    </source>
</evidence>
<dbReference type="GO" id="GO:0016811">
    <property type="term" value="F:hydrolase activity, acting on carbon-nitrogen (but not peptide) bonds, in linear amides"/>
    <property type="evidence" value="ECO:0007669"/>
    <property type="project" value="InterPro"/>
</dbReference>
<feature type="domain" description="CN hydrolase" evidence="3">
    <location>
        <begin position="4"/>
        <end position="253"/>
    </location>
</feature>
<dbReference type="CDD" id="cd07572">
    <property type="entry name" value="nit"/>
    <property type="match status" value="1"/>
</dbReference>
<dbReference type="AlphaFoldDB" id="A0A844GT95"/>
<dbReference type="PROSITE" id="PS01227">
    <property type="entry name" value="UPF0012"/>
    <property type="match status" value="1"/>
</dbReference>
<dbReference type="PANTHER" id="PTHR23088">
    <property type="entry name" value="NITRILASE-RELATED"/>
    <property type="match status" value="1"/>
</dbReference>
<dbReference type="InterPro" id="IPR036526">
    <property type="entry name" value="C-N_Hydrolase_sf"/>
</dbReference>
<dbReference type="PROSITE" id="PS50263">
    <property type="entry name" value="CN_HYDROLASE"/>
    <property type="match status" value="1"/>
</dbReference>
<proteinExistence type="inferred from homology"/>
<evidence type="ECO:0000256" key="2">
    <source>
        <dbReference type="ARBA" id="ARBA00022801"/>
    </source>
</evidence>
<evidence type="ECO:0000313" key="5">
    <source>
        <dbReference type="Proteomes" id="UP000437131"/>
    </source>
</evidence>